<keyword evidence="4" id="KW-1185">Reference proteome</keyword>
<dbReference type="EMBL" id="JWZT01003512">
    <property type="protein sequence ID" value="KII66544.1"/>
    <property type="molecule type" value="Genomic_DNA"/>
</dbReference>
<dbReference type="InterPro" id="IPR027417">
    <property type="entry name" value="P-loop_NTPase"/>
</dbReference>
<dbReference type="PANTHER" id="PTHR18934:SF221">
    <property type="entry name" value="ATP-DEPENDENT RNA HELICASE DHX34-RELATED"/>
    <property type="match status" value="1"/>
</dbReference>
<reference evidence="3 4" key="1">
    <citation type="journal article" date="2014" name="Genome Biol. Evol.">
        <title>The genome of the myxosporean Thelohanellus kitauei shows adaptations to nutrient acquisition within its fish host.</title>
        <authorList>
            <person name="Yang Y."/>
            <person name="Xiong J."/>
            <person name="Zhou Z."/>
            <person name="Huo F."/>
            <person name="Miao W."/>
            <person name="Ran C."/>
            <person name="Liu Y."/>
            <person name="Zhang J."/>
            <person name="Feng J."/>
            <person name="Wang M."/>
            <person name="Wang M."/>
            <person name="Wang L."/>
            <person name="Yao B."/>
        </authorList>
    </citation>
    <scope>NUCLEOTIDE SEQUENCE [LARGE SCALE GENOMIC DNA]</scope>
    <source>
        <strain evidence="3">Wuqing</strain>
    </source>
</reference>
<accession>A0A0C2IM95</accession>
<proteinExistence type="predicted"/>
<dbReference type="GO" id="GO:0016787">
    <property type="term" value="F:hydrolase activity"/>
    <property type="evidence" value="ECO:0007669"/>
    <property type="project" value="UniProtKB-KW"/>
</dbReference>
<dbReference type="SUPFAM" id="SSF52540">
    <property type="entry name" value="P-loop containing nucleoside triphosphate hydrolases"/>
    <property type="match status" value="1"/>
</dbReference>
<evidence type="ECO:0000313" key="3">
    <source>
        <dbReference type="EMBL" id="KII66544.1"/>
    </source>
</evidence>
<sequence>MYSEQDFADFDEFPVPEIKRADLNSLVLQMLSLGLNDVESFPFIESPEVSGITCAIKDLKIRNAISENNEITFLGKAMASLPLEPSVGAILLYGSFLDMVITHFQFRSTKR</sequence>
<dbReference type="GO" id="GO:0004386">
    <property type="term" value="F:helicase activity"/>
    <property type="evidence" value="ECO:0007669"/>
    <property type="project" value="UniProtKB-KW"/>
</dbReference>
<evidence type="ECO:0000313" key="4">
    <source>
        <dbReference type="Proteomes" id="UP000031668"/>
    </source>
</evidence>
<dbReference type="InterPro" id="IPR042035">
    <property type="entry name" value="DEAH_win-hel_dom"/>
</dbReference>
<protein>
    <submittedName>
        <fullName evidence="3">Putative ATP-dependent RNA helicase DHX34</fullName>
    </submittedName>
</protein>
<gene>
    <name evidence="3" type="ORF">RF11_16003</name>
</gene>
<keyword evidence="2 3" id="KW-0347">Helicase</keyword>
<organism evidence="3 4">
    <name type="scientific">Thelohanellus kitauei</name>
    <name type="common">Myxosporean</name>
    <dbReference type="NCBI Taxonomy" id="669202"/>
    <lineage>
        <taxon>Eukaryota</taxon>
        <taxon>Metazoa</taxon>
        <taxon>Cnidaria</taxon>
        <taxon>Myxozoa</taxon>
        <taxon>Myxosporea</taxon>
        <taxon>Bivalvulida</taxon>
        <taxon>Platysporina</taxon>
        <taxon>Myxobolidae</taxon>
        <taxon>Thelohanellus</taxon>
    </lineage>
</organism>
<dbReference type="OrthoDB" id="3363059at2759"/>
<keyword evidence="1" id="KW-0378">Hydrolase</keyword>
<comment type="caution">
    <text evidence="3">The sequence shown here is derived from an EMBL/GenBank/DDBJ whole genome shotgun (WGS) entry which is preliminary data.</text>
</comment>
<dbReference type="GO" id="GO:0003723">
    <property type="term" value="F:RNA binding"/>
    <property type="evidence" value="ECO:0007669"/>
    <property type="project" value="TreeGrafter"/>
</dbReference>
<dbReference type="Proteomes" id="UP000031668">
    <property type="component" value="Unassembled WGS sequence"/>
</dbReference>
<dbReference type="AlphaFoldDB" id="A0A0C2IM95"/>
<dbReference type="PANTHER" id="PTHR18934">
    <property type="entry name" value="ATP-DEPENDENT RNA HELICASE"/>
    <property type="match status" value="1"/>
</dbReference>
<keyword evidence="2 3" id="KW-0547">Nucleotide-binding</keyword>
<keyword evidence="2 3" id="KW-0067">ATP-binding</keyword>
<evidence type="ECO:0000256" key="2">
    <source>
        <dbReference type="ARBA" id="ARBA00022806"/>
    </source>
</evidence>
<dbReference type="Gene3D" id="1.10.10.2130">
    <property type="entry name" value="DEAH helicase family, winged-helix domain"/>
    <property type="match status" value="1"/>
</dbReference>
<evidence type="ECO:0000256" key="1">
    <source>
        <dbReference type="ARBA" id="ARBA00022801"/>
    </source>
</evidence>
<name>A0A0C2IM95_THEKT</name>